<dbReference type="SMART" id="SM00679">
    <property type="entry name" value="CTNS"/>
    <property type="match status" value="2"/>
</dbReference>
<dbReference type="PIRSF" id="PIRSF023381">
    <property type="entry name" value="MannP-dilichol_defect-1p"/>
    <property type="match status" value="1"/>
</dbReference>
<feature type="transmembrane region" description="Helical" evidence="8">
    <location>
        <begin position="187"/>
        <end position="206"/>
    </location>
</feature>
<feature type="transmembrane region" description="Helical" evidence="8">
    <location>
        <begin position="218"/>
        <end position="239"/>
    </location>
</feature>
<proteinExistence type="inferred from homology"/>
<evidence type="ECO:0000256" key="2">
    <source>
        <dbReference type="ARBA" id="ARBA00022448"/>
    </source>
</evidence>
<evidence type="ECO:0000256" key="8">
    <source>
        <dbReference type="SAM" id="Phobius"/>
    </source>
</evidence>
<feature type="transmembrane region" description="Helical" evidence="8">
    <location>
        <begin position="135"/>
        <end position="161"/>
    </location>
</feature>
<feature type="non-terminal residue" evidence="9">
    <location>
        <position position="1"/>
    </location>
</feature>
<dbReference type="GO" id="GO:0009312">
    <property type="term" value="P:oligosaccharide biosynthetic process"/>
    <property type="evidence" value="ECO:0007669"/>
    <property type="project" value="TreeGrafter"/>
</dbReference>
<keyword evidence="4" id="KW-0677">Repeat</keyword>
<dbReference type="EMBL" id="HACG01018945">
    <property type="protein sequence ID" value="CEK65810.1"/>
    <property type="molecule type" value="Transcribed_RNA"/>
</dbReference>
<dbReference type="Gene3D" id="1.20.1280.290">
    <property type="match status" value="2"/>
</dbReference>
<evidence type="ECO:0000256" key="6">
    <source>
        <dbReference type="ARBA" id="ARBA00023136"/>
    </source>
</evidence>
<evidence type="ECO:0000256" key="1">
    <source>
        <dbReference type="ARBA" id="ARBA00004141"/>
    </source>
</evidence>
<protein>
    <recommendedName>
        <fullName evidence="10">Mannose-P-dolichol utilization defect 1 protein homolog</fullName>
    </recommendedName>
</protein>
<evidence type="ECO:0000256" key="5">
    <source>
        <dbReference type="ARBA" id="ARBA00022989"/>
    </source>
</evidence>
<dbReference type="PANTHER" id="PTHR12226:SF2">
    <property type="entry name" value="MANNOSE-P-DOLICHOL UTILIZATION DEFECT 1 PROTEIN"/>
    <property type="match status" value="1"/>
</dbReference>
<dbReference type="PANTHER" id="PTHR12226">
    <property type="entry name" value="MANNOSE-P-DOLICHOL UTILIZATION DEFECT 1 LEC35 -RELATED"/>
    <property type="match status" value="1"/>
</dbReference>
<accession>A0A0B6ZDK3</accession>
<keyword evidence="6 8" id="KW-0472">Membrane</keyword>
<evidence type="ECO:0000256" key="7">
    <source>
        <dbReference type="ARBA" id="ARBA00038475"/>
    </source>
</evidence>
<dbReference type="FunFam" id="1.20.1280.290:FF:000006">
    <property type="entry name" value="mannose-P-dolichol utilization defect 1 protein"/>
    <property type="match status" value="1"/>
</dbReference>
<sequence length="255" mass="27725">YQMAANSTIIPVFLAGWLQMLAPDDCFDEFFVKFNFFDVPCLKIFISKCLGYAIICGSFVVKVPQIVKILTAKSGRGISLVSVTLELLAISATWAYGAGHNFPFSSYGEALFLAIQTSIIAFLVFFYAGRTSAGLVYVSVYVACMAFLLSPAIPVGLLTVLQAGNIFVASFSKCIQAWENFTNSSTGQLSVVTVYMLFLGSCARIFTSIQETGDLMVISSYCLSSICNCIIAVQLVYYWNSPPCQDRGGIAKKTS</sequence>
<name>A0A0B6ZDK3_9EUPU</name>
<feature type="transmembrane region" description="Helical" evidence="8">
    <location>
        <begin position="78"/>
        <end position="98"/>
    </location>
</feature>
<organism evidence="9">
    <name type="scientific">Arion vulgaris</name>
    <dbReference type="NCBI Taxonomy" id="1028688"/>
    <lineage>
        <taxon>Eukaryota</taxon>
        <taxon>Metazoa</taxon>
        <taxon>Spiralia</taxon>
        <taxon>Lophotrochozoa</taxon>
        <taxon>Mollusca</taxon>
        <taxon>Gastropoda</taxon>
        <taxon>Heterobranchia</taxon>
        <taxon>Euthyneura</taxon>
        <taxon>Panpulmonata</taxon>
        <taxon>Eupulmonata</taxon>
        <taxon>Stylommatophora</taxon>
        <taxon>Helicina</taxon>
        <taxon>Arionoidea</taxon>
        <taxon>Arionidae</taxon>
        <taxon>Arion</taxon>
    </lineage>
</organism>
<dbReference type="InterPro" id="IPR006603">
    <property type="entry name" value="PQ-loop_rpt"/>
</dbReference>
<evidence type="ECO:0000256" key="3">
    <source>
        <dbReference type="ARBA" id="ARBA00022692"/>
    </source>
</evidence>
<reference evidence="9" key="1">
    <citation type="submission" date="2014-12" db="EMBL/GenBank/DDBJ databases">
        <title>Insight into the proteome of Arion vulgaris.</title>
        <authorList>
            <person name="Aradska J."/>
            <person name="Bulat T."/>
            <person name="Smidak R."/>
            <person name="Sarate P."/>
            <person name="Gangsoo J."/>
            <person name="Sialana F."/>
            <person name="Bilban M."/>
            <person name="Lubec G."/>
        </authorList>
    </citation>
    <scope>NUCLEOTIDE SEQUENCE</scope>
    <source>
        <tissue evidence="9">Skin</tissue>
    </source>
</reference>
<evidence type="ECO:0000313" key="9">
    <source>
        <dbReference type="EMBL" id="CEK65810.1"/>
    </source>
</evidence>
<dbReference type="AlphaFoldDB" id="A0A0B6ZDK3"/>
<dbReference type="InterPro" id="IPR016817">
    <property type="entry name" value="MannP-dilichol_defect-1"/>
</dbReference>
<dbReference type="Pfam" id="PF04193">
    <property type="entry name" value="PQ-loop"/>
    <property type="match status" value="2"/>
</dbReference>
<comment type="subcellular location">
    <subcellularLocation>
        <location evidence="1">Membrane</location>
        <topology evidence="1">Multi-pass membrane protein</topology>
    </subcellularLocation>
</comment>
<evidence type="ECO:0000256" key="4">
    <source>
        <dbReference type="ARBA" id="ARBA00022737"/>
    </source>
</evidence>
<gene>
    <name evidence="9" type="primary">ORF56337</name>
</gene>
<dbReference type="GO" id="GO:0016020">
    <property type="term" value="C:membrane"/>
    <property type="evidence" value="ECO:0007669"/>
    <property type="project" value="UniProtKB-SubCell"/>
</dbReference>
<evidence type="ECO:0008006" key="10">
    <source>
        <dbReference type="Google" id="ProtNLM"/>
    </source>
</evidence>
<keyword evidence="3 8" id="KW-0812">Transmembrane</keyword>
<comment type="similarity">
    <text evidence="7">Belongs to the MPDU1 (TC 2.A.43.3) family.</text>
</comment>
<feature type="transmembrane region" description="Helical" evidence="8">
    <location>
        <begin position="110"/>
        <end position="128"/>
    </location>
</feature>
<keyword evidence="5 8" id="KW-1133">Transmembrane helix</keyword>
<keyword evidence="2" id="KW-0813">Transport</keyword>